<dbReference type="Proteomes" id="UP000193804">
    <property type="component" value="Unassembled WGS sequence"/>
</dbReference>
<gene>
    <name evidence="2" type="ORF">SAMN05661096_01039</name>
</gene>
<organism evidence="2 3">
    <name type="scientific">Marivirga sericea</name>
    <dbReference type="NCBI Taxonomy" id="1028"/>
    <lineage>
        <taxon>Bacteria</taxon>
        <taxon>Pseudomonadati</taxon>
        <taxon>Bacteroidota</taxon>
        <taxon>Cytophagia</taxon>
        <taxon>Cytophagales</taxon>
        <taxon>Marivirgaceae</taxon>
        <taxon>Marivirga</taxon>
    </lineage>
</organism>
<proteinExistence type="predicted"/>
<keyword evidence="1" id="KW-0812">Transmembrane</keyword>
<keyword evidence="1" id="KW-1133">Transmembrane helix</keyword>
<dbReference type="EMBL" id="FXAW01000001">
    <property type="protein sequence ID" value="SMG18212.1"/>
    <property type="molecule type" value="Genomic_DNA"/>
</dbReference>
<feature type="transmembrane region" description="Helical" evidence="1">
    <location>
        <begin position="85"/>
        <end position="105"/>
    </location>
</feature>
<reference evidence="3" key="1">
    <citation type="submission" date="2017-04" db="EMBL/GenBank/DDBJ databases">
        <authorList>
            <person name="Varghese N."/>
            <person name="Submissions S."/>
        </authorList>
    </citation>
    <scope>NUCLEOTIDE SEQUENCE [LARGE SCALE GENOMIC DNA]</scope>
    <source>
        <strain evidence="3">DSM 4125</strain>
    </source>
</reference>
<evidence type="ECO:0000313" key="3">
    <source>
        <dbReference type="Proteomes" id="UP000193804"/>
    </source>
</evidence>
<keyword evidence="1" id="KW-0472">Membrane</keyword>
<keyword evidence="3" id="KW-1185">Reference proteome</keyword>
<protein>
    <submittedName>
        <fullName evidence="2">Uncharacterized protein</fullName>
    </submittedName>
</protein>
<dbReference type="AlphaFoldDB" id="A0A1X7ITF6"/>
<name>A0A1X7ITF6_9BACT</name>
<dbReference type="RefSeq" id="WP_139827940.1">
    <property type="nucleotide sequence ID" value="NZ_FXAW01000001.1"/>
</dbReference>
<accession>A0A1X7ITF6</accession>
<evidence type="ECO:0000256" key="1">
    <source>
        <dbReference type="SAM" id="Phobius"/>
    </source>
</evidence>
<evidence type="ECO:0000313" key="2">
    <source>
        <dbReference type="EMBL" id="SMG18212.1"/>
    </source>
</evidence>
<sequence>MKRIKNYNVLKQIYEEFNEPVQDVEMLNSINASDKFGIFHYLVSIGFINQLDETFANTEIGKSYTISATGIEYIEKFEILKKNRIRANIAIIVSIVGLVISLIGLL</sequence>